<protein>
    <submittedName>
        <fullName evidence="1">Uncharacterized protein</fullName>
    </submittedName>
</protein>
<proteinExistence type="predicted"/>
<sequence>MQNIEKVSEIKATVSAMLKSLEQIEKGAQIPESKWEELMIQADIIREKLVTLRSRELREMIEKISAAEETKKLVQSFAELKRAFSDVQLNISKSVIPVPSSGHKKSEDFTEKPNSVLFEDEGEEIELFTDDDTTSILDSARSSKHSWRTDLPGSHVDDIKHAITLNDKLFYIKELFNDDEEQYRLSIERINEMRNLEEAVDYIRGAFPEWDEDSPSVYRFLMILRRRFDA</sequence>
<name>A0A644TZT1_9ZZZZ</name>
<comment type="caution">
    <text evidence="1">The sequence shown here is derived from an EMBL/GenBank/DDBJ whole genome shotgun (WGS) entry which is preliminary data.</text>
</comment>
<reference evidence="1" key="1">
    <citation type="submission" date="2019-08" db="EMBL/GenBank/DDBJ databases">
        <authorList>
            <person name="Kucharzyk K."/>
            <person name="Murdoch R.W."/>
            <person name="Higgins S."/>
            <person name="Loffler F."/>
        </authorList>
    </citation>
    <scope>NUCLEOTIDE SEQUENCE</scope>
</reference>
<accession>A0A644TZT1</accession>
<dbReference type="EMBL" id="VSSQ01000066">
    <property type="protein sequence ID" value="MPL72478.1"/>
    <property type="molecule type" value="Genomic_DNA"/>
</dbReference>
<evidence type="ECO:0000313" key="1">
    <source>
        <dbReference type="EMBL" id="MPL72478.1"/>
    </source>
</evidence>
<dbReference type="AlphaFoldDB" id="A0A644TZT1"/>
<gene>
    <name evidence="1" type="ORF">SDC9_18263</name>
</gene>
<organism evidence="1">
    <name type="scientific">bioreactor metagenome</name>
    <dbReference type="NCBI Taxonomy" id="1076179"/>
    <lineage>
        <taxon>unclassified sequences</taxon>
        <taxon>metagenomes</taxon>
        <taxon>ecological metagenomes</taxon>
    </lineage>
</organism>